<dbReference type="Proteomes" id="UP001597024">
    <property type="component" value="Unassembled WGS sequence"/>
</dbReference>
<evidence type="ECO:0000256" key="2">
    <source>
        <dbReference type="ARBA" id="ARBA00022827"/>
    </source>
</evidence>
<evidence type="ECO:0000313" key="3">
    <source>
        <dbReference type="EMBL" id="MFD0891602.1"/>
    </source>
</evidence>
<comment type="caution">
    <text evidence="3">The sequence shown here is derived from an EMBL/GenBank/DDBJ whole genome shotgun (WGS) entry which is preliminary data.</text>
</comment>
<sequence length="59" mass="6534">LRDRLGGLGGRLVVLAAPYGWDEGIDRWGPVGALPLMRRVKERFDPDRRMSPGRFAGGI</sequence>
<reference evidence="4" key="1">
    <citation type="journal article" date="2019" name="Int. J. Syst. Evol. Microbiol.">
        <title>The Global Catalogue of Microorganisms (GCM) 10K type strain sequencing project: providing services to taxonomists for standard genome sequencing and annotation.</title>
        <authorList>
            <consortium name="The Broad Institute Genomics Platform"/>
            <consortium name="The Broad Institute Genome Sequencing Center for Infectious Disease"/>
            <person name="Wu L."/>
            <person name="Ma J."/>
        </authorList>
    </citation>
    <scope>NUCLEOTIDE SEQUENCE [LARGE SCALE GENOMIC DNA]</scope>
    <source>
        <strain evidence="4">CCUG 62974</strain>
    </source>
</reference>
<proteinExistence type="predicted"/>
<evidence type="ECO:0000313" key="4">
    <source>
        <dbReference type="Proteomes" id="UP001597024"/>
    </source>
</evidence>
<feature type="non-terminal residue" evidence="3">
    <location>
        <position position="1"/>
    </location>
</feature>
<evidence type="ECO:0000256" key="1">
    <source>
        <dbReference type="ARBA" id="ARBA00022630"/>
    </source>
</evidence>
<organism evidence="3 4">
    <name type="scientific">Streptosporangium algeriense</name>
    <dbReference type="NCBI Taxonomy" id="1682748"/>
    <lineage>
        <taxon>Bacteria</taxon>
        <taxon>Bacillati</taxon>
        <taxon>Actinomycetota</taxon>
        <taxon>Actinomycetes</taxon>
        <taxon>Streptosporangiales</taxon>
        <taxon>Streptosporangiaceae</taxon>
        <taxon>Streptosporangium</taxon>
    </lineage>
</organism>
<gene>
    <name evidence="3" type="ORF">ACFQ08_44230</name>
</gene>
<dbReference type="InterPro" id="IPR016164">
    <property type="entry name" value="FAD-linked_Oxase-like_C"/>
</dbReference>
<accession>A0ABW3E7X9</accession>
<name>A0ABW3E7X9_9ACTN</name>
<dbReference type="EMBL" id="JBHTHX010003321">
    <property type="protein sequence ID" value="MFD0891602.1"/>
    <property type="molecule type" value="Genomic_DNA"/>
</dbReference>
<dbReference type="SUPFAM" id="SSF55103">
    <property type="entry name" value="FAD-linked oxidases, C-terminal domain"/>
    <property type="match status" value="1"/>
</dbReference>
<keyword evidence="2" id="KW-0274">FAD</keyword>
<keyword evidence="4" id="KW-1185">Reference proteome</keyword>
<keyword evidence="1" id="KW-0285">Flavoprotein</keyword>
<protein>
    <submittedName>
        <fullName evidence="3">FAD-binding oxidoreductase</fullName>
    </submittedName>
</protein>